<dbReference type="InterPro" id="IPR027484">
    <property type="entry name" value="PInositol-4-P-5-kinase_N"/>
</dbReference>
<dbReference type="EMBL" id="MBFT01000697">
    <property type="protein sequence ID" value="PVU87760.1"/>
    <property type="molecule type" value="Genomic_DNA"/>
</dbReference>
<dbReference type="InterPro" id="IPR027483">
    <property type="entry name" value="PInositol-4-P-4/5-kinase_C_sf"/>
</dbReference>
<feature type="region of interest" description="Disordered" evidence="2">
    <location>
        <begin position="318"/>
        <end position="353"/>
    </location>
</feature>
<dbReference type="GO" id="GO:0016308">
    <property type="term" value="F:1-phosphatidylinositol-4-phosphate 5-kinase activity"/>
    <property type="evidence" value="ECO:0007669"/>
    <property type="project" value="TreeGrafter"/>
</dbReference>
<keyword evidence="1" id="KW-0067">ATP-binding</keyword>
<feature type="compositionally biased region" description="Low complexity" evidence="2">
    <location>
        <begin position="322"/>
        <end position="331"/>
    </location>
</feature>
<feature type="compositionally biased region" description="Basic and acidic residues" evidence="2">
    <location>
        <begin position="914"/>
        <end position="926"/>
    </location>
</feature>
<dbReference type="GO" id="GO:0046854">
    <property type="term" value="P:phosphatidylinositol phosphate biosynthetic process"/>
    <property type="evidence" value="ECO:0007669"/>
    <property type="project" value="TreeGrafter"/>
</dbReference>
<dbReference type="Gene3D" id="3.30.810.10">
    <property type="entry name" value="2-Layer Sandwich"/>
    <property type="match status" value="2"/>
</dbReference>
<dbReference type="PROSITE" id="PS51455">
    <property type="entry name" value="PIPK"/>
    <property type="match status" value="1"/>
</dbReference>
<feature type="compositionally biased region" description="Polar residues" evidence="2">
    <location>
        <begin position="341"/>
        <end position="352"/>
    </location>
</feature>
<dbReference type="Pfam" id="PF01504">
    <property type="entry name" value="PIP5K"/>
    <property type="match status" value="2"/>
</dbReference>
<feature type="region of interest" description="Disordered" evidence="2">
    <location>
        <begin position="901"/>
        <end position="926"/>
    </location>
</feature>
<feature type="domain" description="PIPK" evidence="3">
    <location>
        <begin position="499"/>
        <end position="1004"/>
    </location>
</feature>
<dbReference type="STRING" id="61424.A0A2T9Y600"/>
<dbReference type="SUPFAM" id="SSF56104">
    <property type="entry name" value="SAICAR synthase-like"/>
    <property type="match status" value="1"/>
</dbReference>
<evidence type="ECO:0000313" key="4">
    <source>
        <dbReference type="EMBL" id="PVU87760.1"/>
    </source>
</evidence>
<gene>
    <name evidence="4" type="ORF">BB559_005904</name>
</gene>
<comment type="caution">
    <text evidence="4">The sequence shown here is derived from an EMBL/GenBank/DDBJ whole genome shotgun (WGS) entry which is preliminary data.</text>
</comment>
<reference evidence="4 5" key="1">
    <citation type="journal article" date="2018" name="MBio">
        <title>Comparative Genomics Reveals the Core Gene Toolbox for the Fungus-Insect Symbiosis.</title>
        <authorList>
            <person name="Wang Y."/>
            <person name="Stata M."/>
            <person name="Wang W."/>
            <person name="Stajich J.E."/>
            <person name="White M.M."/>
            <person name="Moncalvo J.M."/>
        </authorList>
    </citation>
    <scope>NUCLEOTIDE SEQUENCE [LARGE SCALE GENOMIC DNA]</scope>
    <source>
        <strain evidence="4 5">AUS-77-4</strain>
    </source>
</reference>
<organism evidence="4 5">
    <name type="scientific">Furculomyces boomerangus</name>
    <dbReference type="NCBI Taxonomy" id="61424"/>
    <lineage>
        <taxon>Eukaryota</taxon>
        <taxon>Fungi</taxon>
        <taxon>Fungi incertae sedis</taxon>
        <taxon>Zoopagomycota</taxon>
        <taxon>Kickxellomycotina</taxon>
        <taxon>Harpellomycetes</taxon>
        <taxon>Harpellales</taxon>
        <taxon>Harpellaceae</taxon>
        <taxon>Furculomyces</taxon>
    </lineage>
</organism>
<protein>
    <recommendedName>
        <fullName evidence="3">PIPK domain-containing protein</fullName>
    </recommendedName>
</protein>
<evidence type="ECO:0000256" key="2">
    <source>
        <dbReference type="SAM" id="MobiDB-lite"/>
    </source>
</evidence>
<dbReference type="Gene3D" id="3.30.800.10">
    <property type="entry name" value="Phosphatidylinositol Phosphate Kinase II Beta"/>
    <property type="match status" value="1"/>
</dbReference>
<dbReference type="GO" id="GO:0005886">
    <property type="term" value="C:plasma membrane"/>
    <property type="evidence" value="ECO:0007669"/>
    <property type="project" value="TreeGrafter"/>
</dbReference>
<evidence type="ECO:0000313" key="5">
    <source>
        <dbReference type="Proteomes" id="UP000245699"/>
    </source>
</evidence>
<dbReference type="InterPro" id="IPR002498">
    <property type="entry name" value="PInositol-4-P-4/5-kinase_core"/>
</dbReference>
<accession>A0A2T9Y600</accession>
<name>A0A2T9Y600_9FUNG</name>
<feature type="region of interest" description="Disordered" evidence="2">
    <location>
        <begin position="162"/>
        <end position="186"/>
    </location>
</feature>
<keyword evidence="5" id="KW-1185">Reference proteome</keyword>
<dbReference type="PANTHER" id="PTHR23086">
    <property type="entry name" value="PHOSPHATIDYLINOSITOL-4-PHOSPHATE 5-KINASE"/>
    <property type="match status" value="1"/>
</dbReference>
<evidence type="ECO:0000259" key="3">
    <source>
        <dbReference type="PROSITE" id="PS51455"/>
    </source>
</evidence>
<evidence type="ECO:0000256" key="1">
    <source>
        <dbReference type="PROSITE-ProRule" id="PRU00781"/>
    </source>
</evidence>
<keyword evidence="1" id="KW-0808">Transferase</keyword>
<dbReference type="OrthoDB" id="20783at2759"/>
<dbReference type="Proteomes" id="UP000245699">
    <property type="component" value="Unassembled WGS sequence"/>
</dbReference>
<dbReference type="AlphaFoldDB" id="A0A2T9Y600"/>
<keyword evidence="1" id="KW-0547">Nucleotide-binding</keyword>
<feature type="compositionally biased region" description="Polar residues" evidence="2">
    <location>
        <begin position="859"/>
        <end position="879"/>
    </location>
</feature>
<keyword evidence="1" id="KW-0418">Kinase</keyword>
<dbReference type="PANTHER" id="PTHR23086:SF8">
    <property type="entry name" value="PHOSPHATIDYLINOSITOL 5-PHOSPHATE 4-KINASE, ISOFORM A"/>
    <property type="match status" value="1"/>
</dbReference>
<sequence>MHHTNSNNLPDSIPKKKPLNISLDFLDEYLIQSEWPFDSQLHYKDKHTSFTHPYKKDNRPTSLVIGQLMRISTQYQLTEPYSIATEGWEKDTIVGGSTPEKTSIHGEADFFDFNSPSSPNQYSLIKPMNLNEALKALQNPHNNNYTFNGDSQDQNLDLSKDSIHIPSKANNPGNSKSPKTQNKKRRIRITEFQKVKHSSYISSDIIRNPSPQNINTTLTHSIILVNRNIPKSQEKDNNQSFFSEIPIIKNNTTTFDNQDTNSLLLEQNKSARRTANTIKTSLSEININSLSNTTNNKDSSSNSKTSLKLFHSTSNIPQLKISNSSETSSQSNLPTQKEPISKSNQFPDSFTPLSEKYHSEYNIEQRMIHVSPIQKTASHIVHPTYEKNEELTVETQENTVHYINNLLRISPIYHSIHQQEEHVDWKAELENAKKARKAVKKNTSISENALTLKRSVSHKSYTVQIEKDINTANETKVASHSSNSTEVGTNNEMYGVKIEMEHVNYVLMYNMLTGIRVSVSRCISKAQRSVEPRDYKASHKFSFDVVGDEQVPKKGCYDFKFKDYAPVIFNNIRQVFGLDVTSYLISLTDRYVLSEVGSSGKSGSFFYYSQDLRFIIKTVSKTEHKFMRTMLKDYYEFVRNNPNTLLSRIYGLHRIKQPQGKKLHFIVMNNIFPPSKLIHEQFDLKGSFQGRRAKISKQSDKNKPKDKKSLVSFKDLDWVELNKKLLIGPAARDEFSQQLANDIGLLMQLKIMDYSLLIGIHDLQLGNSFDCNDISIVRRQTLSLFDPSITPLPVHQMPLSRVKTLRKKVVITDPIALPIAKIVSNNTAVGHQQTSASNVQSSLPIASISNIVTTGNKRFSTQSSKKVSNNTDSILQTTPNKKHNSYQHSTAIRDEQFKRNMDTQPPTTEVGLETDSKKIPEDQPNEKTVEVDDLEGGIRATNNNNEPLDFVYYLGVIDILTPYNRKKKAEHFFKSIWYQDSKTISAVNPKKYASRFLHFIYNQLNYEPDHPIESDAVVNEILERFNAFSSEIKPRKLY</sequence>
<feature type="region of interest" description="Disordered" evidence="2">
    <location>
        <begin position="859"/>
        <end position="887"/>
    </location>
</feature>
<feature type="compositionally biased region" description="Polar residues" evidence="2">
    <location>
        <begin position="168"/>
        <end position="180"/>
    </location>
</feature>
<dbReference type="GO" id="GO:0005524">
    <property type="term" value="F:ATP binding"/>
    <property type="evidence" value="ECO:0007669"/>
    <property type="project" value="UniProtKB-UniRule"/>
</dbReference>
<dbReference type="InterPro" id="IPR023610">
    <property type="entry name" value="PInositol-4/5-P-5/4-kinase"/>
</dbReference>
<proteinExistence type="predicted"/>
<dbReference type="SMART" id="SM00330">
    <property type="entry name" value="PIPKc"/>
    <property type="match status" value="1"/>
</dbReference>